<comment type="cofactor">
    <cofactor evidence="2">
        <name>FAD</name>
        <dbReference type="ChEBI" id="CHEBI:57692"/>
    </cofactor>
</comment>
<evidence type="ECO:0000256" key="1">
    <source>
        <dbReference type="ARBA" id="ARBA00010790"/>
    </source>
</evidence>
<accession>A0A5M3YSD3</accession>
<dbReference type="EMBL" id="BLJY01000003">
    <property type="protein sequence ID" value="GFF14644.1"/>
    <property type="molecule type" value="Genomic_DNA"/>
</dbReference>
<reference evidence="3 4" key="1">
    <citation type="submission" date="2020-01" db="EMBL/GenBank/DDBJ databases">
        <title>Aspergillus terreus IFO 6365 whole genome shotgun sequence.</title>
        <authorList>
            <person name="Kanamasa S."/>
            <person name="Takahashi H."/>
        </authorList>
    </citation>
    <scope>NUCLEOTIDE SEQUENCE [LARGE SCALE GENOMIC DNA]</scope>
    <source>
        <strain evidence="3 4">IFO 6365</strain>
    </source>
</reference>
<name>A0A5M3YSD3_ASPTE</name>
<evidence type="ECO:0000313" key="4">
    <source>
        <dbReference type="Proteomes" id="UP000452235"/>
    </source>
</evidence>
<protein>
    <submittedName>
        <fullName evidence="3">Cellobiose dehydrogenase</fullName>
    </submittedName>
</protein>
<comment type="similarity">
    <text evidence="1">Belongs to the GMC oxidoreductase family.</text>
</comment>
<dbReference type="VEuPathDB" id="FungiDB:ATEG_00720"/>
<dbReference type="VEuPathDB" id="FungiDB:ATEG_00719"/>
<dbReference type="PROSITE" id="PS00624">
    <property type="entry name" value="GMC_OXRED_2"/>
    <property type="match status" value="1"/>
</dbReference>
<dbReference type="OrthoDB" id="413885at2759"/>
<evidence type="ECO:0000313" key="3">
    <source>
        <dbReference type="EMBL" id="GFF14644.1"/>
    </source>
</evidence>
<feature type="binding site" evidence="2">
    <location>
        <position position="115"/>
    </location>
    <ligand>
        <name>FAD</name>
        <dbReference type="ChEBI" id="CHEBI:57692"/>
    </ligand>
</feature>
<dbReference type="Gene3D" id="3.30.410.10">
    <property type="entry name" value="Cholesterol Oxidase, domain 2"/>
    <property type="match status" value="1"/>
</dbReference>
<dbReference type="Gene3D" id="3.50.50.60">
    <property type="entry name" value="FAD/NAD(P)-binding domain"/>
    <property type="match status" value="1"/>
</dbReference>
<dbReference type="PIRSF" id="PIRSF000137">
    <property type="entry name" value="Alcohol_oxidase"/>
    <property type="match status" value="1"/>
</dbReference>
<proteinExistence type="inferred from homology"/>
<feature type="binding site" evidence="2">
    <location>
        <begin position="123"/>
        <end position="126"/>
    </location>
    <ligand>
        <name>FAD</name>
        <dbReference type="ChEBI" id="CHEBI:57692"/>
    </ligand>
</feature>
<dbReference type="Pfam" id="PF05199">
    <property type="entry name" value="GMC_oxred_C"/>
    <property type="match status" value="1"/>
</dbReference>
<dbReference type="InterPro" id="IPR053208">
    <property type="entry name" value="GMC_Oxidoreductase_CD"/>
</dbReference>
<dbReference type="InterPro" id="IPR000172">
    <property type="entry name" value="GMC_OxRdtase_N"/>
</dbReference>
<organism evidence="3 4">
    <name type="scientific">Aspergillus terreus</name>
    <dbReference type="NCBI Taxonomy" id="33178"/>
    <lineage>
        <taxon>Eukaryota</taxon>
        <taxon>Fungi</taxon>
        <taxon>Dikarya</taxon>
        <taxon>Ascomycota</taxon>
        <taxon>Pezizomycotina</taxon>
        <taxon>Eurotiomycetes</taxon>
        <taxon>Eurotiomycetidae</taxon>
        <taxon>Eurotiales</taxon>
        <taxon>Aspergillaceae</taxon>
        <taxon>Aspergillus</taxon>
        <taxon>Aspergillus subgen. Circumdati</taxon>
    </lineage>
</organism>
<dbReference type="GO" id="GO:0050660">
    <property type="term" value="F:flavin adenine dinucleotide binding"/>
    <property type="evidence" value="ECO:0007669"/>
    <property type="project" value="InterPro"/>
</dbReference>
<keyword evidence="2" id="KW-0274">FAD</keyword>
<dbReference type="SUPFAM" id="SSF51905">
    <property type="entry name" value="FAD/NAD(P)-binding domain"/>
    <property type="match status" value="1"/>
</dbReference>
<dbReference type="PANTHER" id="PTHR47190">
    <property type="entry name" value="DEHYDROGENASE, PUTATIVE-RELATED"/>
    <property type="match status" value="1"/>
</dbReference>
<feature type="binding site" evidence="2">
    <location>
        <position position="519"/>
    </location>
    <ligand>
        <name>FAD</name>
        <dbReference type="ChEBI" id="CHEBI:57692"/>
    </ligand>
</feature>
<keyword evidence="2" id="KW-0285">Flavoprotein</keyword>
<keyword evidence="4" id="KW-1185">Reference proteome</keyword>
<dbReference type="PANTHER" id="PTHR47190:SF4">
    <property type="entry name" value="DEHYDROGENASE, PUTATIVE-RELATED"/>
    <property type="match status" value="1"/>
</dbReference>
<comment type="caution">
    <text evidence="3">The sequence shown here is derived from an EMBL/GenBank/DDBJ whole genome shotgun (WGS) entry which is preliminary data.</text>
</comment>
<dbReference type="Pfam" id="PF13450">
    <property type="entry name" value="NAD_binding_8"/>
    <property type="match status" value="1"/>
</dbReference>
<dbReference type="Proteomes" id="UP000452235">
    <property type="component" value="Unassembled WGS sequence"/>
</dbReference>
<dbReference type="Pfam" id="PF00732">
    <property type="entry name" value="GMC_oxred_N"/>
    <property type="match status" value="1"/>
</dbReference>
<sequence>MRTFLTSSLLASSWAFNALAHIEPGHHRPQEYDYIVVGGGPSGIITAERLAEANKSVILLERGYGPTVATGSNHTLPWNNTLTPIDVPGLSFDIGNMDLWNDYICSDTGGTAACVLGGGVTVNYMVFVHPPAHDFDDKWPQGWKWRDVQPAAERLYARNPGSLLPSADGNYYDQGLYNILSRFFSRLGWKSVDMIAQPDEKHDVYSYPAWNIKDQRRAGPVRTYLPLAQQRKNFVLRTGTKATRLIREGSTVRGVEVETDRRGKEVISLAPRGRVILAAGALSTPRILFNSGIGPSAQIETARRSGVAVPPRREWIDLPVGVGLKDHPIFSIVVKTNGTFAPLDAQAILNGSAVRDIQLYEDAGSGVLTEGKHRMIFFTSRMASDNQTRYYQGSCAPTGEGVFTITAYMTHGITSSGVLGLDAKQNTVIEKSPYLQTPADREAARDFIEQMVGDITAPGTGFELQTYTNTSAILDSLTSGIHWTSTTKMGSDDGRLNGSSVVDTNTKVYGMDNLYIVDGGIHPDLPTGNIQAAIMIVAEAAVKKILEQELLFLLSAHPMATPEKPDTAEAEDKRFRFKSPSANIDRLAASFRSAFSKWNSSILDTWMWEIFSITFSTLCLLAIVGIIRFYDQKKMSRRRPNSLPVTLAP</sequence>
<dbReference type="InterPro" id="IPR012132">
    <property type="entry name" value="GMC_OxRdtase"/>
</dbReference>
<dbReference type="GO" id="GO:0016614">
    <property type="term" value="F:oxidoreductase activity, acting on CH-OH group of donors"/>
    <property type="evidence" value="ECO:0007669"/>
    <property type="project" value="InterPro"/>
</dbReference>
<dbReference type="AlphaFoldDB" id="A0A5M3YSD3"/>
<dbReference type="InterPro" id="IPR007867">
    <property type="entry name" value="GMC_OxRtase_C"/>
</dbReference>
<gene>
    <name evidence="3" type="ORF">ATEIFO6365_0003071000</name>
</gene>
<dbReference type="InterPro" id="IPR036188">
    <property type="entry name" value="FAD/NAD-bd_sf"/>
</dbReference>
<evidence type="ECO:0000256" key="2">
    <source>
        <dbReference type="PIRSR" id="PIRSR000137-2"/>
    </source>
</evidence>
<dbReference type="SUPFAM" id="SSF54373">
    <property type="entry name" value="FAD-linked reductases, C-terminal domain"/>
    <property type="match status" value="1"/>
</dbReference>